<dbReference type="InterPro" id="IPR005958">
    <property type="entry name" value="TyrNic_aminoTrfase"/>
</dbReference>
<comment type="cofactor">
    <cofactor evidence="1 4 5">
        <name>pyridoxal 5'-phosphate</name>
        <dbReference type="ChEBI" id="CHEBI:597326"/>
    </cofactor>
</comment>
<keyword evidence="3 4" id="KW-0663">Pyridoxal phosphate</keyword>
<dbReference type="InterPro" id="IPR015422">
    <property type="entry name" value="PyrdxlP-dep_Trfase_small"/>
</dbReference>
<keyword evidence="8" id="KW-1185">Reference proteome</keyword>
<gene>
    <name evidence="7" type="ordered locus">AALP_Aa6g265900</name>
</gene>
<dbReference type="GO" id="GO:0006572">
    <property type="term" value="P:L-tyrosine catabolic process"/>
    <property type="evidence" value="ECO:0007669"/>
    <property type="project" value="TreeGrafter"/>
</dbReference>
<protein>
    <recommendedName>
        <fullName evidence="6">Aminotransferase class I/classII large domain-containing protein</fullName>
    </recommendedName>
</protein>
<dbReference type="GO" id="GO:0030170">
    <property type="term" value="F:pyridoxal phosphate binding"/>
    <property type="evidence" value="ECO:0007669"/>
    <property type="project" value="InterPro"/>
</dbReference>
<dbReference type="Pfam" id="PF00155">
    <property type="entry name" value="Aminotran_1_2"/>
    <property type="match status" value="1"/>
</dbReference>
<evidence type="ECO:0000313" key="8">
    <source>
        <dbReference type="Proteomes" id="UP000029120"/>
    </source>
</evidence>
<comment type="similarity">
    <text evidence="2 4">Belongs to the class-I pyridoxal-phosphate-dependent aminotransferase family.</text>
</comment>
<name>A0A087GRV4_ARAAL</name>
<dbReference type="InterPro" id="IPR004838">
    <property type="entry name" value="NHTrfase_class1_PyrdxlP-BS"/>
</dbReference>
<dbReference type="GO" id="GO:0009753">
    <property type="term" value="P:response to jasmonic acid"/>
    <property type="evidence" value="ECO:0007669"/>
    <property type="project" value="EnsemblPlants"/>
</dbReference>
<accession>A0A087GRV4</accession>
<dbReference type="eggNOG" id="KOG0259">
    <property type="taxonomic scope" value="Eukaryota"/>
</dbReference>
<dbReference type="GO" id="GO:0004838">
    <property type="term" value="F:L-tyrosine-2-oxoglutarate transaminase activity"/>
    <property type="evidence" value="ECO:0007669"/>
    <property type="project" value="TreeGrafter"/>
</dbReference>
<dbReference type="PANTHER" id="PTHR45744">
    <property type="entry name" value="TYROSINE AMINOTRANSFERASE"/>
    <property type="match status" value="1"/>
</dbReference>
<dbReference type="Gene3D" id="3.40.640.10">
    <property type="entry name" value="Type I PLP-dependent aspartate aminotransferase-like (Major domain)"/>
    <property type="match status" value="1"/>
</dbReference>
<sequence length="445" mass="48590">MASYGDNNCAGNGSVWRFKGNVATSDAAAVTLRKLAFGMFKNCSLNSGKPVLFPTPGEPSASPDFKTCPEAEEAVAAAARSGMANSYASSHGSFKARRAVADDLNGELPAKLRAEDVYITSGCNHAIEVVIDSLAGNPAANILLPRPGYPHYDARAVYSGFEIRKYDLLPKSDWEIDLDGLEAASDENTVAMVLINPNNPCGNVYTYDHLNKVAELAKKLGIMVISDEVYDHLVYGDMPFVPMGKFASIVPVITLGSISKGWVAPGWRIGWIAMNDPNGILRSTGVVQAIEDFLELTPQPSLILQEALPDILEKTPKEFFAKKIRAMRRSVELSCERLKDIPCLYCPKKPESCSYLWLKLDTSMLDNIKNDFDFCTKLVSEESLVLIPGVALGAENWVRISIGTGESVVEEIFNRLKSFYGRHAISKKDIKVNGDVINQNVVSVV</sequence>
<dbReference type="Gramene" id="KFK32606">
    <property type="protein sequence ID" value="KFK32606"/>
    <property type="gene ID" value="AALP_AA6G265900"/>
</dbReference>
<dbReference type="NCBIfam" id="TIGR01265">
    <property type="entry name" value="tyr_nico_aTase"/>
    <property type="match status" value="1"/>
</dbReference>
<evidence type="ECO:0000256" key="1">
    <source>
        <dbReference type="ARBA" id="ARBA00001933"/>
    </source>
</evidence>
<dbReference type="OMA" id="NDFDFCT"/>
<dbReference type="GO" id="GO:0033198">
    <property type="term" value="P:response to ATP"/>
    <property type="evidence" value="ECO:0007669"/>
    <property type="project" value="EnsemblPlants"/>
</dbReference>
<dbReference type="Gene3D" id="3.90.1150.10">
    <property type="entry name" value="Aspartate Aminotransferase, domain 1"/>
    <property type="match status" value="1"/>
</dbReference>
<evidence type="ECO:0000313" key="7">
    <source>
        <dbReference type="EMBL" id="KFK32606.1"/>
    </source>
</evidence>
<dbReference type="PANTHER" id="PTHR45744:SF21">
    <property type="entry name" value="AMINOTRANSFERASE TAT3-RELATED"/>
    <property type="match status" value="1"/>
</dbReference>
<evidence type="ECO:0000256" key="5">
    <source>
        <dbReference type="PIRSR" id="PIRSR000517-1"/>
    </source>
</evidence>
<dbReference type="OrthoDB" id="7042322at2759"/>
<dbReference type="CDD" id="cd00609">
    <property type="entry name" value="AAT_like"/>
    <property type="match status" value="1"/>
</dbReference>
<dbReference type="SUPFAM" id="SSF53383">
    <property type="entry name" value="PLP-dependent transferases"/>
    <property type="match status" value="1"/>
</dbReference>
<dbReference type="AlphaFoldDB" id="A0A087GRV4"/>
<feature type="modified residue" description="N6-(pyridoxal phosphate)lysine" evidence="5">
    <location>
        <position position="260"/>
    </location>
</feature>
<proteinExistence type="inferred from homology"/>
<feature type="domain" description="Aminotransferase class I/classII large" evidence="6">
    <location>
        <begin position="64"/>
        <end position="415"/>
    </location>
</feature>
<dbReference type="InterPro" id="IPR015424">
    <property type="entry name" value="PyrdxlP-dep_Trfase"/>
</dbReference>
<dbReference type="PROSITE" id="PS00105">
    <property type="entry name" value="AA_TRANSFER_CLASS_1"/>
    <property type="match status" value="1"/>
</dbReference>
<evidence type="ECO:0000256" key="2">
    <source>
        <dbReference type="ARBA" id="ARBA00007441"/>
    </source>
</evidence>
<evidence type="ECO:0000256" key="4">
    <source>
        <dbReference type="PIRNR" id="PIRNR000517"/>
    </source>
</evidence>
<reference evidence="8" key="1">
    <citation type="journal article" date="2015" name="Nat. Plants">
        <title>Genome expansion of Arabis alpina linked with retrotransposition and reduced symmetric DNA methylation.</title>
        <authorList>
            <person name="Willing E.M."/>
            <person name="Rawat V."/>
            <person name="Mandakova T."/>
            <person name="Maumus F."/>
            <person name="James G.V."/>
            <person name="Nordstroem K.J."/>
            <person name="Becker C."/>
            <person name="Warthmann N."/>
            <person name="Chica C."/>
            <person name="Szarzynska B."/>
            <person name="Zytnicki M."/>
            <person name="Albani M.C."/>
            <person name="Kiefer C."/>
            <person name="Bergonzi S."/>
            <person name="Castaings L."/>
            <person name="Mateos J.L."/>
            <person name="Berns M.C."/>
            <person name="Bujdoso N."/>
            <person name="Piofczyk T."/>
            <person name="de Lorenzo L."/>
            <person name="Barrero-Sicilia C."/>
            <person name="Mateos I."/>
            <person name="Piednoel M."/>
            <person name="Hagmann J."/>
            <person name="Chen-Min-Tao R."/>
            <person name="Iglesias-Fernandez R."/>
            <person name="Schuster S.C."/>
            <person name="Alonso-Blanco C."/>
            <person name="Roudier F."/>
            <person name="Carbonero P."/>
            <person name="Paz-Ares J."/>
            <person name="Davis S.J."/>
            <person name="Pecinka A."/>
            <person name="Quesneville H."/>
            <person name="Colot V."/>
            <person name="Lysak M.A."/>
            <person name="Weigel D."/>
            <person name="Coupland G."/>
            <person name="Schneeberger K."/>
        </authorList>
    </citation>
    <scope>NUCLEOTIDE SEQUENCE [LARGE SCALE GENOMIC DNA]</scope>
    <source>
        <strain evidence="8">cv. Pajares</strain>
    </source>
</reference>
<dbReference type="GO" id="GO:0009611">
    <property type="term" value="P:response to wounding"/>
    <property type="evidence" value="ECO:0007669"/>
    <property type="project" value="EnsemblPlants"/>
</dbReference>
<dbReference type="Proteomes" id="UP000029120">
    <property type="component" value="Chromosome 6"/>
</dbReference>
<evidence type="ECO:0000259" key="6">
    <source>
        <dbReference type="Pfam" id="PF00155"/>
    </source>
</evidence>
<dbReference type="GO" id="GO:0005829">
    <property type="term" value="C:cytosol"/>
    <property type="evidence" value="ECO:0007669"/>
    <property type="project" value="TreeGrafter"/>
</dbReference>
<dbReference type="InterPro" id="IPR004839">
    <property type="entry name" value="Aminotransferase_I/II_large"/>
</dbReference>
<dbReference type="EMBL" id="CM002874">
    <property type="protein sequence ID" value="KFK32606.1"/>
    <property type="molecule type" value="Genomic_DNA"/>
</dbReference>
<dbReference type="PIRSF" id="PIRSF000517">
    <property type="entry name" value="Tyr_transaminase"/>
    <property type="match status" value="1"/>
</dbReference>
<organism evidence="7 8">
    <name type="scientific">Arabis alpina</name>
    <name type="common">Alpine rock-cress</name>
    <dbReference type="NCBI Taxonomy" id="50452"/>
    <lineage>
        <taxon>Eukaryota</taxon>
        <taxon>Viridiplantae</taxon>
        <taxon>Streptophyta</taxon>
        <taxon>Embryophyta</taxon>
        <taxon>Tracheophyta</taxon>
        <taxon>Spermatophyta</taxon>
        <taxon>Magnoliopsida</taxon>
        <taxon>eudicotyledons</taxon>
        <taxon>Gunneridae</taxon>
        <taxon>Pentapetalae</taxon>
        <taxon>rosids</taxon>
        <taxon>malvids</taxon>
        <taxon>Brassicales</taxon>
        <taxon>Brassicaceae</taxon>
        <taxon>Arabideae</taxon>
        <taxon>Arabis</taxon>
    </lineage>
</organism>
<dbReference type="InterPro" id="IPR015421">
    <property type="entry name" value="PyrdxlP-dep_Trfase_major"/>
</dbReference>
<dbReference type="FunFam" id="3.40.640.10:FF:000048">
    <property type="entry name" value="tyrosine aminotransferase"/>
    <property type="match status" value="1"/>
</dbReference>
<evidence type="ECO:0000256" key="3">
    <source>
        <dbReference type="ARBA" id="ARBA00022898"/>
    </source>
</evidence>